<dbReference type="Pfam" id="PF17854">
    <property type="entry name" value="FtsK_alpha"/>
    <property type="match status" value="1"/>
</dbReference>
<dbReference type="PANTHER" id="PTHR22683">
    <property type="entry name" value="SPORULATION PROTEIN RELATED"/>
    <property type="match status" value="1"/>
</dbReference>
<evidence type="ECO:0000256" key="4">
    <source>
        <dbReference type="ARBA" id="ARBA00023125"/>
    </source>
</evidence>
<evidence type="ECO:0000313" key="8">
    <source>
        <dbReference type="EMBL" id="KAK3582591.1"/>
    </source>
</evidence>
<proteinExistence type="inferred from homology"/>
<comment type="similarity">
    <text evidence="1">Belongs to the FtsK/SpoIIIE/SftA family.</text>
</comment>
<evidence type="ECO:0000256" key="5">
    <source>
        <dbReference type="SAM" id="MobiDB-lite"/>
    </source>
</evidence>
<dbReference type="Pfam" id="PF09397">
    <property type="entry name" value="FtsK_gamma"/>
    <property type="match status" value="1"/>
</dbReference>
<dbReference type="PANTHER" id="PTHR22683:SF41">
    <property type="entry name" value="DNA TRANSLOCASE FTSK"/>
    <property type="match status" value="1"/>
</dbReference>
<dbReference type="Proteomes" id="UP001195483">
    <property type="component" value="Unassembled WGS sequence"/>
</dbReference>
<dbReference type="Gene3D" id="3.40.50.300">
    <property type="entry name" value="P-loop containing nucleotide triphosphate hydrolases"/>
    <property type="match status" value="1"/>
</dbReference>
<dbReference type="GO" id="GO:0003677">
    <property type="term" value="F:DNA binding"/>
    <property type="evidence" value="ECO:0007669"/>
    <property type="project" value="UniProtKB-KW"/>
</dbReference>
<dbReference type="Gene3D" id="1.10.10.10">
    <property type="entry name" value="Winged helix-like DNA-binding domain superfamily/Winged helix DNA-binding domain"/>
    <property type="match status" value="1"/>
</dbReference>
<evidence type="ECO:0000256" key="1">
    <source>
        <dbReference type="ARBA" id="ARBA00006474"/>
    </source>
</evidence>
<keyword evidence="6" id="KW-1133">Transmembrane helix</keyword>
<name>A0AAE0RZI6_9BIVA</name>
<dbReference type="EMBL" id="JAEAOA010001427">
    <property type="protein sequence ID" value="KAK3582591.1"/>
    <property type="molecule type" value="Genomic_DNA"/>
</dbReference>
<comment type="caution">
    <text evidence="8">The sequence shown here is derived from an EMBL/GenBank/DDBJ whole genome shotgun (WGS) entry which is preliminary data.</text>
</comment>
<keyword evidence="6" id="KW-0812">Transmembrane</keyword>
<sequence>MSGQVGSFLANTLKVNIGKWGAFIIVFILLGVETVRLFKKQIEKKQWKVSFGRLFRGGSVDDTANFEKTNKEGASLGVKLQEEGRSAVNKENDSVKVKDDHNQSTTIASTTFETPNEIEENKKLNQHPFRLSKYKPSFEVNLAKFGGRISTLSIEKQASIIHQNRFETKGVHTDSFEKNLSANERNKVENGSFALEKMKRFYGLARGTKRLLRITGSERSDTQRLDIMKNTRKEISFHGMRRNIVEGDEHSFGQKGDMRKAVESISTDIKKGVLNLLGKYVRPSVKMNILDNVDFESLQMTKEQQSAINENKRKLLEKLRIYNIEVVRTEETVGPPQVAPHVKVSKIVALQDDLAMAMAARGIRILAPIPGKNAVGIEIPNPVSKIVKIKTVLEAEKFQNTKFELPVVLGKTIGNEVYVDDLTKMPHLLVAGATGSGKSVGINTIIASLLFHCKPSDVKLMLIDPKRVELFPYDKLKLHFLVRYKELEEQIITDTSKAVYALKSIEKEMDERYIRLEEKRVRNIQSYNEKFKYERMPYIVVVIDELADMMLTAGREVEEPIARLAQLARAVGIHLVVATQRPSVNVITGVIKANFPARIAYQVASNIDSRTILDTTGADQLLGNGDLLYLSPAQAKPVRIQNAYISTDEVERVTEYISKQPEHDVYELPYPDIRNMGSNAGKSDFAFAEDRDEMFREAACLVIKHQQGSVSLLQRRLKLGFGRAARIMDQLEKSGIVGPPDGSKPREVLVSSESELDTLV</sequence>
<dbReference type="Pfam" id="PF01580">
    <property type="entry name" value="FtsK_SpoIIIE"/>
    <property type="match status" value="1"/>
</dbReference>
<evidence type="ECO:0000256" key="3">
    <source>
        <dbReference type="ARBA" id="ARBA00022840"/>
    </source>
</evidence>
<dbReference type="InterPro" id="IPR036390">
    <property type="entry name" value="WH_DNA-bd_sf"/>
</dbReference>
<dbReference type="PROSITE" id="PS50901">
    <property type="entry name" value="FTSK"/>
    <property type="match status" value="1"/>
</dbReference>
<dbReference type="GO" id="GO:0005524">
    <property type="term" value="F:ATP binding"/>
    <property type="evidence" value="ECO:0007669"/>
    <property type="project" value="UniProtKB-KW"/>
</dbReference>
<reference evidence="8" key="2">
    <citation type="journal article" date="2021" name="Genome Biol. Evol.">
        <title>Developing a high-quality reference genome for a parasitic bivalve with doubly uniparental inheritance (Bivalvia: Unionida).</title>
        <authorList>
            <person name="Smith C.H."/>
        </authorList>
    </citation>
    <scope>NUCLEOTIDE SEQUENCE</scope>
    <source>
        <strain evidence="8">CHS0354</strain>
        <tissue evidence="8">Mantle</tissue>
    </source>
</reference>
<dbReference type="AlphaFoldDB" id="A0AAE0RZI6"/>
<reference evidence="8" key="3">
    <citation type="submission" date="2023-05" db="EMBL/GenBank/DDBJ databases">
        <authorList>
            <person name="Smith C.H."/>
        </authorList>
    </citation>
    <scope>NUCLEOTIDE SEQUENCE</scope>
    <source>
        <strain evidence="8">CHS0354</strain>
        <tissue evidence="8">Mantle</tissue>
    </source>
</reference>
<feature type="transmembrane region" description="Helical" evidence="6">
    <location>
        <begin position="20"/>
        <end position="38"/>
    </location>
</feature>
<dbReference type="InterPro" id="IPR002543">
    <property type="entry name" value="FtsK_dom"/>
</dbReference>
<reference evidence="8" key="1">
    <citation type="journal article" date="2021" name="Genome Biol. Evol.">
        <title>A High-Quality Reference Genome for a Parasitic Bivalve with Doubly Uniparental Inheritance (Bivalvia: Unionida).</title>
        <authorList>
            <person name="Smith C.H."/>
        </authorList>
    </citation>
    <scope>NUCLEOTIDE SEQUENCE</scope>
    <source>
        <strain evidence="8">CHS0354</strain>
    </source>
</reference>
<evidence type="ECO:0000256" key="6">
    <source>
        <dbReference type="SAM" id="Phobius"/>
    </source>
</evidence>
<evidence type="ECO:0000259" key="7">
    <source>
        <dbReference type="PROSITE" id="PS50901"/>
    </source>
</evidence>
<dbReference type="SMART" id="SM00843">
    <property type="entry name" value="Ftsk_gamma"/>
    <property type="match status" value="1"/>
</dbReference>
<dbReference type="SUPFAM" id="SSF46785">
    <property type="entry name" value="Winged helix' DNA-binding domain"/>
    <property type="match status" value="1"/>
</dbReference>
<gene>
    <name evidence="8" type="ORF">CHS0354_024145</name>
</gene>
<feature type="domain" description="FtsK" evidence="7">
    <location>
        <begin position="414"/>
        <end position="610"/>
    </location>
</feature>
<dbReference type="InterPro" id="IPR027417">
    <property type="entry name" value="P-loop_NTPase"/>
</dbReference>
<keyword evidence="6" id="KW-0472">Membrane</keyword>
<feature type="region of interest" description="Disordered" evidence="5">
    <location>
        <begin position="734"/>
        <end position="760"/>
    </location>
</feature>
<dbReference type="InterPro" id="IPR036388">
    <property type="entry name" value="WH-like_DNA-bd_sf"/>
</dbReference>
<keyword evidence="9" id="KW-1185">Reference proteome</keyword>
<accession>A0AAE0RZI6</accession>
<evidence type="ECO:0000313" key="9">
    <source>
        <dbReference type="Proteomes" id="UP001195483"/>
    </source>
</evidence>
<keyword evidence="2" id="KW-0547">Nucleotide-binding</keyword>
<protein>
    <recommendedName>
        <fullName evidence="7">FtsK domain-containing protein</fullName>
    </recommendedName>
</protein>
<dbReference type="InterPro" id="IPR018541">
    <property type="entry name" value="Ftsk_gamma"/>
</dbReference>
<evidence type="ECO:0000256" key="2">
    <source>
        <dbReference type="ARBA" id="ARBA00022741"/>
    </source>
</evidence>
<keyword evidence="4" id="KW-0238">DNA-binding</keyword>
<dbReference type="InterPro" id="IPR041027">
    <property type="entry name" value="FtsK_alpha"/>
</dbReference>
<keyword evidence="3" id="KW-0067">ATP-binding</keyword>
<dbReference type="InterPro" id="IPR050206">
    <property type="entry name" value="FtsK/SpoIIIE/SftA"/>
</dbReference>
<dbReference type="CDD" id="cd01127">
    <property type="entry name" value="TrwB_TraG_TraD_VirD4"/>
    <property type="match status" value="1"/>
</dbReference>
<dbReference type="SUPFAM" id="SSF52540">
    <property type="entry name" value="P-loop containing nucleoside triphosphate hydrolases"/>
    <property type="match status" value="1"/>
</dbReference>
<organism evidence="8 9">
    <name type="scientific">Potamilus streckersoni</name>
    <dbReference type="NCBI Taxonomy" id="2493646"/>
    <lineage>
        <taxon>Eukaryota</taxon>
        <taxon>Metazoa</taxon>
        <taxon>Spiralia</taxon>
        <taxon>Lophotrochozoa</taxon>
        <taxon>Mollusca</taxon>
        <taxon>Bivalvia</taxon>
        <taxon>Autobranchia</taxon>
        <taxon>Heteroconchia</taxon>
        <taxon>Palaeoheterodonta</taxon>
        <taxon>Unionida</taxon>
        <taxon>Unionoidea</taxon>
        <taxon>Unionidae</taxon>
        <taxon>Ambleminae</taxon>
        <taxon>Lampsilini</taxon>
        <taxon>Potamilus</taxon>
    </lineage>
</organism>
<dbReference type="Gene3D" id="3.30.980.40">
    <property type="match status" value="1"/>
</dbReference>